<dbReference type="VEuPathDB" id="TriTrypDB:BSAL_04845"/>
<keyword evidence="3 7" id="KW-0808">Transferase</keyword>
<dbReference type="GO" id="GO:0008173">
    <property type="term" value="F:RNA methyltransferase activity"/>
    <property type="evidence" value="ECO:0007669"/>
    <property type="project" value="InterPro"/>
</dbReference>
<accession>A0A0S4IWP9</accession>
<evidence type="ECO:0000256" key="2">
    <source>
        <dbReference type="ARBA" id="ARBA00022603"/>
    </source>
</evidence>
<protein>
    <submittedName>
        <fullName evidence="7">tRNA rRNA methyltransferase, putative</fullName>
    </submittedName>
</protein>
<comment type="similarity">
    <text evidence="1">Belongs to the class IV-like SAM-binding methyltransferase superfamily. RNA methyltransferase TrmH family.</text>
</comment>
<feature type="domain" description="tRNA/rRNA methyltransferase SpoU type" evidence="6">
    <location>
        <begin position="61"/>
        <end position="124"/>
    </location>
</feature>
<dbReference type="InterPro" id="IPR029028">
    <property type="entry name" value="Alpha/beta_knot_MTases"/>
</dbReference>
<dbReference type="GO" id="GO:0005829">
    <property type="term" value="C:cytosol"/>
    <property type="evidence" value="ECO:0007669"/>
    <property type="project" value="TreeGrafter"/>
</dbReference>
<dbReference type="GO" id="GO:0002128">
    <property type="term" value="P:tRNA nucleoside ribose methylation"/>
    <property type="evidence" value="ECO:0007669"/>
    <property type="project" value="TreeGrafter"/>
</dbReference>
<proteinExistence type="inferred from homology"/>
<dbReference type="GO" id="GO:0003723">
    <property type="term" value="F:RNA binding"/>
    <property type="evidence" value="ECO:0007669"/>
    <property type="project" value="InterPro"/>
</dbReference>
<dbReference type="Proteomes" id="UP000051952">
    <property type="component" value="Unassembled WGS sequence"/>
</dbReference>
<evidence type="ECO:0000256" key="1">
    <source>
        <dbReference type="ARBA" id="ARBA00007228"/>
    </source>
</evidence>
<reference evidence="8" key="1">
    <citation type="submission" date="2015-09" db="EMBL/GenBank/DDBJ databases">
        <authorList>
            <consortium name="Pathogen Informatics"/>
        </authorList>
    </citation>
    <scope>NUCLEOTIDE SEQUENCE [LARGE SCALE GENOMIC DNA]</scope>
    <source>
        <strain evidence="8">Lake Konstanz</strain>
    </source>
</reference>
<dbReference type="InterPro" id="IPR001537">
    <property type="entry name" value="SpoU_MeTrfase"/>
</dbReference>
<sequence length="161" mass="17004">MAHSMRFLASRRGGAPPCDVPAPVATESSSSAATRSAKFIAVDLISGATPLHKFVHEDDNNSVIAPAATSTPTTPPPQPLVVGYLFGPEDGTLSAEVLAECDDAVYIPTKGSMNLAATVNVLLYDRQAKHLHQHPERLEELSADATGGRSINNHHSASQLR</sequence>
<dbReference type="AlphaFoldDB" id="A0A0S4IWP9"/>
<organism evidence="7 8">
    <name type="scientific">Bodo saltans</name>
    <name type="common">Flagellated protozoan</name>
    <dbReference type="NCBI Taxonomy" id="75058"/>
    <lineage>
        <taxon>Eukaryota</taxon>
        <taxon>Discoba</taxon>
        <taxon>Euglenozoa</taxon>
        <taxon>Kinetoplastea</taxon>
        <taxon>Metakinetoplastina</taxon>
        <taxon>Eubodonida</taxon>
        <taxon>Bodonidae</taxon>
        <taxon>Bodo</taxon>
    </lineage>
</organism>
<dbReference type="PANTHER" id="PTHR42786:SF6">
    <property type="entry name" value="TRNA_RRNA METHYLTRANSFERASE SPOU TYPE DOMAIN-CONTAINING PROTEIN"/>
    <property type="match status" value="1"/>
</dbReference>
<keyword evidence="4" id="KW-0949">S-adenosyl-L-methionine</keyword>
<dbReference type="InterPro" id="IPR004384">
    <property type="entry name" value="RNA_MeTrfase_TrmJ/LasT"/>
</dbReference>
<keyword evidence="2 7" id="KW-0489">Methyltransferase</keyword>
<dbReference type="Pfam" id="PF00588">
    <property type="entry name" value="SpoU_methylase"/>
    <property type="match status" value="1"/>
</dbReference>
<keyword evidence="8" id="KW-1185">Reference proteome</keyword>
<evidence type="ECO:0000313" key="8">
    <source>
        <dbReference type="Proteomes" id="UP000051952"/>
    </source>
</evidence>
<dbReference type="SUPFAM" id="SSF75217">
    <property type="entry name" value="alpha/beta knot"/>
    <property type="match status" value="1"/>
</dbReference>
<evidence type="ECO:0000313" key="7">
    <source>
        <dbReference type="EMBL" id="CUG05858.1"/>
    </source>
</evidence>
<evidence type="ECO:0000259" key="6">
    <source>
        <dbReference type="Pfam" id="PF00588"/>
    </source>
</evidence>
<dbReference type="EMBL" id="CYKH01000548">
    <property type="protein sequence ID" value="CUG05858.1"/>
    <property type="molecule type" value="Genomic_DNA"/>
</dbReference>
<feature type="compositionally biased region" description="Polar residues" evidence="5">
    <location>
        <begin position="149"/>
        <end position="161"/>
    </location>
</feature>
<dbReference type="OrthoDB" id="262525at2759"/>
<evidence type="ECO:0000256" key="3">
    <source>
        <dbReference type="ARBA" id="ARBA00022679"/>
    </source>
</evidence>
<evidence type="ECO:0000256" key="4">
    <source>
        <dbReference type="ARBA" id="ARBA00022691"/>
    </source>
</evidence>
<dbReference type="InterPro" id="IPR029026">
    <property type="entry name" value="tRNA_m1G_MTases_N"/>
</dbReference>
<feature type="region of interest" description="Disordered" evidence="5">
    <location>
        <begin position="141"/>
        <end position="161"/>
    </location>
</feature>
<gene>
    <name evidence="7" type="ORF">BSAL_04845</name>
</gene>
<dbReference type="PANTHER" id="PTHR42786">
    <property type="entry name" value="TRNA/RRNA METHYLTRANSFERASE"/>
    <property type="match status" value="1"/>
</dbReference>
<name>A0A0S4IWP9_BODSA</name>
<evidence type="ECO:0000256" key="5">
    <source>
        <dbReference type="SAM" id="MobiDB-lite"/>
    </source>
</evidence>
<dbReference type="Gene3D" id="3.40.1280.10">
    <property type="match status" value="1"/>
</dbReference>